<accession>A0A6J4S3A1</accession>
<name>A0A6J4S3A1_9SPHN</name>
<evidence type="ECO:0000313" key="2">
    <source>
        <dbReference type="EMBL" id="CAA9484218.1"/>
    </source>
</evidence>
<feature type="compositionally biased region" description="Low complexity" evidence="1">
    <location>
        <begin position="122"/>
        <end position="136"/>
    </location>
</feature>
<proteinExistence type="predicted"/>
<gene>
    <name evidence="2" type="ORF">AVDCRST_MAG39-230</name>
</gene>
<feature type="compositionally biased region" description="Low complexity" evidence="1">
    <location>
        <begin position="61"/>
        <end position="73"/>
    </location>
</feature>
<feature type="compositionally biased region" description="Basic and acidic residues" evidence="1">
    <location>
        <begin position="84"/>
        <end position="100"/>
    </location>
</feature>
<organism evidence="2">
    <name type="scientific">uncultured Sphingomonadaceae bacterium</name>
    <dbReference type="NCBI Taxonomy" id="169976"/>
    <lineage>
        <taxon>Bacteria</taxon>
        <taxon>Pseudomonadati</taxon>
        <taxon>Pseudomonadota</taxon>
        <taxon>Alphaproteobacteria</taxon>
        <taxon>Sphingomonadales</taxon>
        <taxon>Sphingomonadaceae</taxon>
        <taxon>environmental samples</taxon>
    </lineage>
</organism>
<dbReference type="AlphaFoldDB" id="A0A6J4S3A1"/>
<reference evidence="2" key="1">
    <citation type="submission" date="2020-02" db="EMBL/GenBank/DDBJ databases">
        <authorList>
            <person name="Meier V. D."/>
        </authorList>
    </citation>
    <scope>NUCLEOTIDE SEQUENCE</scope>
    <source>
        <strain evidence="2">AVDCRST_MAG39</strain>
    </source>
</reference>
<protein>
    <submittedName>
        <fullName evidence="2">Uncharacterized protein</fullName>
    </submittedName>
</protein>
<sequence length="162" mass="17013">ERSGHRRPALGAGGGGDHRRSRSGLAALAAGRRRPLPRRGGAGAVPRGRHEPGAGARRHGAGAAEFRRGAPWRIPERLRRPRDVRRPARAEQVHPRRRGDAGPVDAVSGRGTAGRAGRRLRGAAARDGAADLGARHGAPRRGRAAGGGVQRDVEEGSPRRAL</sequence>
<feature type="region of interest" description="Disordered" evidence="1">
    <location>
        <begin position="1"/>
        <end position="162"/>
    </location>
</feature>
<feature type="non-terminal residue" evidence="2">
    <location>
        <position position="162"/>
    </location>
</feature>
<evidence type="ECO:0000256" key="1">
    <source>
        <dbReference type="SAM" id="MobiDB-lite"/>
    </source>
</evidence>
<dbReference type="EMBL" id="CADCVW010000014">
    <property type="protein sequence ID" value="CAA9484218.1"/>
    <property type="molecule type" value="Genomic_DNA"/>
</dbReference>
<feature type="compositionally biased region" description="Basic and acidic residues" evidence="1">
    <location>
        <begin position="151"/>
        <end position="162"/>
    </location>
</feature>
<feature type="non-terminal residue" evidence="2">
    <location>
        <position position="1"/>
    </location>
</feature>